<keyword evidence="4" id="KW-0479">Metal-binding</keyword>
<evidence type="ECO:0000313" key="6">
    <source>
        <dbReference type="Proteomes" id="UP000238479"/>
    </source>
</evidence>
<keyword evidence="2 4" id="KW-0547">Nucleotide-binding</keyword>
<dbReference type="PANTHER" id="PTHR23078:SF3">
    <property type="entry name" value="VESICLE-FUSING ATPASE"/>
    <property type="match status" value="1"/>
</dbReference>
<evidence type="ECO:0000256" key="3">
    <source>
        <dbReference type="ARBA" id="ARBA00022840"/>
    </source>
</evidence>
<keyword evidence="4" id="KW-0813">Transport</keyword>
<dbReference type="Proteomes" id="UP000238479">
    <property type="component" value="Chromosome 4"/>
</dbReference>
<dbReference type="AlphaFoldDB" id="A0A2P6QXY2"/>
<evidence type="ECO:0000313" key="5">
    <source>
        <dbReference type="EMBL" id="PRQ38969.1"/>
    </source>
</evidence>
<dbReference type="GO" id="GO:0046872">
    <property type="term" value="F:metal ion binding"/>
    <property type="evidence" value="ECO:0007669"/>
    <property type="project" value="UniProtKB-UniRule"/>
</dbReference>
<dbReference type="GO" id="GO:0035494">
    <property type="term" value="P:SNARE complex disassembly"/>
    <property type="evidence" value="ECO:0007669"/>
    <property type="project" value="InterPro"/>
</dbReference>
<accession>A0A2P6QXY2</accession>
<keyword evidence="4" id="KW-0931">ER-Golgi transport</keyword>
<protein>
    <recommendedName>
        <fullName evidence="4">Vesicle-fusing ATPase</fullName>
        <ecNumber evidence="4">3.6.4.6</ecNumber>
    </recommendedName>
</protein>
<keyword evidence="4" id="KW-0653">Protein transport</keyword>
<keyword evidence="4" id="KW-0963">Cytoplasm</keyword>
<dbReference type="GO" id="GO:0005795">
    <property type="term" value="C:Golgi stack"/>
    <property type="evidence" value="ECO:0007669"/>
    <property type="project" value="TreeGrafter"/>
</dbReference>
<dbReference type="Gramene" id="PRQ38969">
    <property type="protein sequence ID" value="PRQ38969"/>
    <property type="gene ID" value="RchiOBHm_Chr4g0419851"/>
</dbReference>
<dbReference type="GO" id="GO:0006891">
    <property type="term" value="P:intra-Golgi vesicle-mediated transport"/>
    <property type="evidence" value="ECO:0007669"/>
    <property type="project" value="TreeGrafter"/>
</dbReference>
<reference evidence="5 6" key="1">
    <citation type="journal article" date="2018" name="Nat. Genet.">
        <title>The Rosa genome provides new insights in the design of modern roses.</title>
        <authorList>
            <person name="Bendahmane M."/>
        </authorList>
    </citation>
    <scope>NUCLEOTIDE SEQUENCE [LARGE SCALE GENOMIC DNA]</scope>
    <source>
        <strain evidence="6">cv. Old Blush</strain>
    </source>
</reference>
<evidence type="ECO:0000256" key="1">
    <source>
        <dbReference type="ARBA" id="ARBA00006914"/>
    </source>
</evidence>
<dbReference type="EMBL" id="PDCK01000042">
    <property type="protein sequence ID" value="PRQ38969.1"/>
    <property type="molecule type" value="Genomic_DNA"/>
</dbReference>
<keyword evidence="4" id="KW-0460">Magnesium</keyword>
<sequence>MKSVLFVRPKVFLTQYQDSLCMSRSMVHQFLAHGDKIDPTPPLLFLCPSSPVHRFVVEGYHGIEEDKLEMAQEFMIVLQTKLEGVVKSAVSFALNRQLSLDDLTKPYLTKPVDEASIKVTRDDFLHALHDIVPAVGASADDLERCRLHGMVYYGD</sequence>
<dbReference type="GO" id="GO:0043001">
    <property type="term" value="P:Golgi to plasma membrane protein transport"/>
    <property type="evidence" value="ECO:0007669"/>
    <property type="project" value="TreeGrafter"/>
</dbReference>
<comment type="subcellular location">
    <subcellularLocation>
        <location evidence="4">Cytoplasm</location>
    </subcellularLocation>
</comment>
<dbReference type="STRING" id="74649.A0A2P6QXY2"/>
<comment type="similarity">
    <text evidence="1 4">Belongs to the AAA ATPase family.</text>
</comment>
<keyword evidence="6" id="KW-1185">Reference proteome</keyword>
<dbReference type="EC" id="3.6.4.6" evidence="4"/>
<proteinExistence type="inferred from homology"/>
<comment type="catalytic activity">
    <reaction evidence="4">
        <text>ATP + H2O = ADP + phosphate + H(+)</text>
        <dbReference type="Rhea" id="RHEA:13065"/>
        <dbReference type="ChEBI" id="CHEBI:15377"/>
        <dbReference type="ChEBI" id="CHEBI:15378"/>
        <dbReference type="ChEBI" id="CHEBI:30616"/>
        <dbReference type="ChEBI" id="CHEBI:43474"/>
        <dbReference type="ChEBI" id="CHEBI:456216"/>
        <dbReference type="EC" id="3.6.4.6"/>
    </reaction>
</comment>
<keyword evidence="3 4" id="KW-0067">ATP-binding</keyword>
<dbReference type="GO" id="GO:0016887">
    <property type="term" value="F:ATP hydrolysis activity"/>
    <property type="evidence" value="ECO:0007669"/>
    <property type="project" value="InterPro"/>
</dbReference>
<dbReference type="PANTHER" id="PTHR23078">
    <property type="entry name" value="VESICULAR-FUSION PROTEIN NSF"/>
    <property type="match status" value="1"/>
</dbReference>
<evidence type="ECO:0000256" key="4">
    <source>
        <dbReference type="RuleBase" id="RU367045"/>
    </source>
</evidence>
<evidence type="ECO:0000256" key="2">
    <source>
        <dbReference type="ARBA" id="ARBA00022741"/>
    </source>
</evidence>
<organism evidence="5 6">
    <name type="scientific">Rosa chinensis</name>
    <name type="common">China rose</name>
    <dbReference type="NCBI Taxonomy" id="74649"/>
    <lineage>
        <taxon>Eukaryota</taxon>
        <taxon>Viridiplantae</taxon>
        <taxon>Streptophyta</taxon>
        <taxon>Embryophyta</taxon>
        <taxon>Tracheophyta</taxon>
        <taxon>Spermatophyta</taxon>
        <taxon>Magnoliopsida</taxon>
        <taxon>eudicotyledons</taxon>
        <taxon>Gunneridae</taxon>
        <taxon>Pentapetalae</taxon>
        <taxon>rosids</taxon>
        <taxon>fabids</taxon>
        <taxon>Rosales</taxon>
        <taxon>Rosaceae</taxon>
        <taxon>Rosoideae</taxon>
        <taxon>Rosoideae incertae sedis</taxon>
        <taxon>Rosa</taxon>
    </lineage>
</organism>
<comment type="function">
    <text evidence="4">Required for vesicle-mediated transport. Catalyzes the fusion of transport vesicles within the Golgi cisternae. Is also required for transport from the endoplasmic reticulum to the Golgi stack. Seems to function as a fusion protein required for the delivery of cargo proteins to all compartments of the Golgi stack independent of vesicle origin.</text>
</comment>
<comment type="cofactor">
    <cofactor evidence="4">
        <name>Mg(2+)</name>
        <dbReference type="ChEBI" id="CHEBI:18420"/>
    </cofactor>
    <text evidence="4">Binds 1 Mg(2+) ion per subunit.</text>
</comment>
<dbReference type="GO" id="GO:0005524">
    <property type="term" value="F:ATP binding"/>
    <property type="evidence" value="ECO:0007669"/>
    <property type="project" value="UniProtKB-UniRule"/>
</dbReference>
<keyword evidence="4 5" id="KW-0378">Hydrolase</keyword>
<name>A0A2P6QXY2_ROSCH</name>
<gene>
    <name evidence="5" type="ORF">RchiOBHm_Chr4g0419851</name>
</gene>
<comment type="caution">
    <text evidence="5">The sequence shown here is derived from an EMBL/GenBank/DDBJ whole genome shotgun (WGS) entry which is preliminary data.</text>
</comment>
<dbReference type="InterPro" id="IPR039812">
    <property type="entry name" value="Vesicle-fus_ATPase"/>
</dbReference>